<gene>
    <name evidence="9" type="ORF">B0T10DRAFT_510989</name>
</gene>
<dbReference type="EC" id="3.1.1.-" evidence="8"/>
<keyword evidence="2" id="KW-0719">Serine esterase</keyword>
<dbReference type="PANTHER" id="PTHR33938:SF8">
    <property type="entry name" value="CARBOXYLIC ESTER HYDROLASE"/>
    <property type="match status" value="1"/>
</dbReference>
<dbReference type="Gene3D" id="3.40.50.1820">
    <property type="entry name" value="alpha/beta hydrolase"/>
    <property type="match status" value="1"/>
</dbReference>
<keyword evidence="4 8" id="KW-0732">Signal</keyword>
<protein>
    <recommendedName>
        <fullName evidence="8">Carboxylic ester hydrolase</fullName>
        <ecNumber evidence="8">3.1.1.-</ecNumber>
    </recommendedName>
</protein>
<evidence type="ECO:0000256" key="6">
    <source>
        <dbReference type="ARBA" id="ARBA00022837"/>
    </source>
</evidence>
<feature type="chain" id="PRO_5040531340" description="Carboxylic ester hydrolase" evidence="8">
    <location>
        <begin position="22"/>
        <end position="537"/>
    </location>
</feature>
<evidence type="ECO:0000256" key="7">
    <source>
        <dbReference type="ARBA" id="ARBA00023157"/>
    </source>
</evidence>
<evidence type="ECO:0000313" key="10">
    <source>
        <dbReference type="Proteomes" id="UP000777438"/>
    </source>
</evidence>
<keyword evidence="3" id="KW-0479">Metal-binding</keyword>
<keyword evidence="7" id="KW-1015">Disulfide bond</keyword>
<dbReference type="Pfam" id="PF07519">
    <property type="entry name" value="Tannase"/>
    <property type="match status" value="1"/>
</dbReference>
<dbReference type="AlphaFoldDB" id="A0A9P8W8R0"/>
<dbReference type="Proteomes" id="UP000777438">
    <property type="component" value="Unassembled WGS sequence"/>
</dbReference>
<proteinExistence type="inferred from homology"/>
<accession>A0A9P8W8R0</accession>
<sequence>MAVFSLIAAILAFALSGVTTAWDHPTCTKERFQNLTLDNIDIKFLNVTWLQNVTVDAAAEQVGSKGEGNHTFAYCQVALTYTHPGQSDTVNTYIGLPIKSSVWNGRFLMDGGGGWRAGDSTEILAPVAAGYASASTDAGHNITTPTVEWGLFSEGNVNLPALNDFASVALDEAATLGKLAVELYYERPANYSYWNGCSTGGRQGHMMAQRYPEQFDGIVAGCPAINWHKFIPAELWPAVMAEVLDTRPPACVLDAFRDAAIAECDYLDGVPDGIISEPQWCEFDPYLFVGQTVECEDPQGTIVVNKAMATLVNAIWNGPTAEDGSFLWYGLTKDTNLTRLLNTTCTTVDDCTVNPFSIAFDWAQVFLEKTRNFSLSGVTRNDYDKWFRQSVKEYGSVIGTDDPDLSQFKKAGGKMIAWHGMQDPLIMHDGSVDYYNRVLSQDAKASDFYRLFLAPGVGHCGNGRGFDPSSKVFDALLKWVEEDEIPETLTGVGQQVGKDKTREGVLCPYPKALRYAGPKVWKYNGPKLNKESSYSCQ</sequence>
<dbReference type="EMBL" id="JAGPYM010000007">
    <property type="protein sequence ID" value="KAH6892389.1"/>
    <property type="molecule type" value="Genomic_DNA"/>
</dbReference>
<evidence type="ECO:0000256" key="3">
    <source>
        <dbReference type="ARBA" id="ARBA00022723"/>
    </source>
</evidence>
<evidence type="ECO:0000256" key="4">
    <source>
        <dbReference type="ARBA" id="ARBA00022729"/>
    </source>
</evidence>
<dbReference type="PANTHER" id="PTHR33938">
    <property type="entry name" value="FERULOYL ESTERASE B-RELATED"/>
    <property type="match status" value="1"/>
</dbReference>
<comment type="similarity">
    <text evidence="1 8">Belongs to the tannase family.</text>
</comment>
<dbReference type="OrthoDB" id="3039123at2759"/>
<dbReference type="InterPro" id="IPR029058">
    <property type="entry name" value="AB_hydrolase_fold"/>
</dbReference>
<reference evidence="9 10" key="1">
    <citation type="journal article" date="2021" name="Nat. Commun.">
        <title>Genetic determinants of endophytism in the Arabidopsis root mycobiome.</title>
        <authorList>
            <person name="Mesny F."/>
            <person name="Miyauchi S."/>
            <person name="Thiergart T."/>
            <person name="Pickel B."/>
            <person name="Atanasova L."/>
            <person name="Karlsson M."/>
            <person name="Huettel B."/>
            <person name="Barry K.W."/>
            <person name="Haridas S."/>
            <person name="Chen C."/>
            <person name="Bauer D."/>
            <person name="Andreopoulos W."/>
            <person name="Pangilinan J."/>
            <person name="LaButti K."/>
            <person name="Riley R."/>
            <person name="Lipzen A."/>
            <person name="Clum A."/>
            <person name="Drula E."/>
            <person name="Henrissat B."/>
            <person name="Kohler A."/>
            <person name="Grigoriev I.V."/>
            <person name="Martin F.M."/>
            <person name="Hacquard S."/>
        </authorList>
    </citation>
    <scope>NUCLEOTIDE SEQUENCE [LARGE SCALE GENOMIC DNA]</scope>
    <source>
        <strain evidence="9 10">MPI-CAGE-CH-0241</strain>
    </source>
</reference>
<keyword evidence="5 8" id="KW-0378">Hydrolase</keyword>
<evidence type="ECO:0000256" key="5">
    <source>
        <dbReference type="ARBA" id="ARBA00022801"/>
    </source>
</evidence>
<keyword evidence="10" id="KW-1185">Reference proteome</keyword>
<name>A0A9P8W8R0_9HYPO</name>
<dbReference type="GO" id="GO:0030600">
    <property type="term" value="F:feruloyl esterase activity"/>
    <property type="evidence" value="ECO:0007669"/>
    <property type="project" value="UniProtKB-ARBA"/>
</dbReference>
<evidence type="ECO:0000256" key="8">
    <source>
        <dbReference type="RuleBase" id="RU361238"/>
    </source>
</evidence>
<dbReference type="SUPFAM" id="SSF53474">
    <property type="entry name" value="alpha/beta-Hydrolases"/>
    <property type="match status" value="1"/>
</dbReference>
<dbReference type="InterPro" id="IPR011118">
    <property type="entry name" value="Tannase/feruloyl_esterase"/>
</dbReference>
<feature type="signal peptide" evidence="8">
    <location>
        <begin position="1"/>
        <end position="21"/>
    </location>
</feature>
<dbReference type="GO" id="GO:0046872">
    <property type="term" value="F:metal ion binding"/>
    <property type="evidence" value="ECO:0007669"/>
    <property type="project" value="UniProtKB-KW"/>
</dbReference>
<organism evidence="9 10">
    <name type="scientific">Thelonectria olida</name>
    <dbReference type="NCBI Taxonomy" id="1576542"/>
    <lineage>
        <taxon>Eukaryota</taxon>
        <taxon>Fungi</taxon>
        <taxon>Dikarya</taxon>
        <taxon>Ascomycota</taxon>
        <taxon>Pezizomycotina</taxon>
        <taxon>Sordariomycetes</taxon>
        <taxon>Hypocreomycetidae</taxon>
        <taxon>Hypocreales</taxon>
        <taxon>Nectriaceae</taxon>
        <taxon>Thelonectria</taxon>
    </lineage>
</organism>
<evidence type="ECO:0000313" key="9">
    <source>
        <dbReference type="EMBL" id="KAH6892389.1"/>
    </source>
</evidence>
<evidence type="ECO:0000256" key="1">
    <source>
        <dbReference type="ARBA" id="ARBA00006249"/>
    </source>
</evidence>
<keyword evidence="6" id="KW-0106">Calcium</keyword>
<evidence type="ECO:0000256" key="2">
    <source>
        <dbReference type="ARBA" id="ARBA00022487"/>
    </source>
</evidence>
<comment type="caution">
    <text evidence="9">The sequence shown here is derived from an EMBL/GenBank/DDBJ whole genome shotgun (WGS) entry which is preliminary data.</text>
</comment>